<evidence type="ECO:0000313" key="1">
    <source>
        <dbReference type="EMBL" id="GAA5803912.1"/>
    </source>
</evidence>
<reference evidence="1 2" key="1">
    <citation type="submission" date="2024-04" db="EMBL/GenBank/DDBJ databases">
        <title>genome sequences of Mucor flavus KT1a and Helicostylum pulchrum KT1b strains isolation_sourced from the surface of a dry-aged beef.</title>
        <authorList>
            <person name="Toyotome T."/>
            <person name="Hosono M."/>
            <person name="Torimaru M."/>
            <person name="Fukuda K."/>
            <person name="Mikami N."/>
        </authorList>
    </citation>
    <scope>NUCLEOTIDE SEQUENCE [LARGE SCALE GENOMIC DNA]</scope>
    <source>
        <strain evidence="1 2">KT1b</strain>
    </source>
</reference>
<sequence>MYCLSSVNYLIMFSRKWRKKPDDMESASTEKDTLFNGLSDEPEIPKVGTIDNHNFQGKDVRLLDISSNKEWMAYLSYNRDEMYERTLGPEKVYTTFLTRRRFTAFDVDSNKKVTLKGGSQKLSTEDEHFSVDITAHVKNAGSKHCKFLSISHDGLYIALSFYERNVIHNKISQENVNCLIFQVRNNSIELNSSPKCIGRAVFLSEKNTSLAFIDVATFRYANFSSGASDKTTLDLNIFESGTTVESSLIHNSYIRNSPWLDMKGENDEIKKLITITRHIKHNLITTPFSGGIVRTWSIKENGVRLTSFEAKGQHIMAFSKDYKFTAAYVESNGSINVYNVKSGLLMYRLKSQKDDSATNFEVSHIRFCYGGRYVAMSGWEDDKVVFEIWYLEAERSIYRKSEEVGKRSYDSKQIKVFEPFVKRVYNTGEEKCLVGFYMSNEGGYLKTKCMELHIDKEKDPANIEWLQKCEPSCKEEYEISNNLLDYKHLKCGYINVEGMKYLIRFGRHTVQLWSVKGSITEEDPISEEDQLLYIRAYKAPDYGRAYSFRDSWKIYNFDSIKFVGNNPLGRLIVNIRDTSDDNSSDKNSSKVYHTEEIFLPLDEVNNGRKFDYHQLESACQALHFLFRNRDSEPEVQVRSFTDTFIKLITFHL</sequence>
<evidence type="ECO:0000313" key="2">
    <source>
        <dbReference type="Proteomes" id="UP001476247"/>
    </source>
</evidence>
<dbReference type="SUPFAM" id="SSF82171">
    <property type="entry name" value="DPP6 N-terminal domain-like"/>
    <property type="match status" value="1"/>
</dbReference>
<protein>
    <submittedName>
        <fullName evidence="1">Uncharacterized protein</fullName>
    </submittedName>
</protein>
<dbReference type="EMBL" id="BAABUJ010000031">
    <property type="protein sequence ID" value="GAA5803912.1"/>
    <property type="molecule type" value="Genomic_DNA"/>
</dbReference>
<name>A0ABP9YAC5_9FUNG</name>
<dbReference type="Gene3D" id="2.130.10.10">
    <property type="entry name" value="YVTN repeat-like/Quinoprotein amine dehydrogenase"/>
    <property type="match status" value="1"/>
</dbReference>
<accession>A0ABP9YAC5</accession>
<organism evidence="1 2">
    <name type="scientific">Helicostylum pulchrum</name>
    <dbReference type="NCBI Taxonomy" id="562976"/>
    <lineage>
        <taxon>Eukaryota</taxon>
        <taxon>Fungi</taxon>
        <taxon>Fungi incertae sedis</taxon>
        <taxon>Mucoromycota</taxon>
        <taxon>Mucoromycotina</taxon>
        <taxon>Mucoromycetes</taxon>
        <taxon>Mucorales</taxon>
        <taxon>Mucorineae</taxon>
        <taxon>Mucoraceae</taxon>
        <taxon>Helicostylum</taxon>
    </lineage>
</organism>
<dbReference type="InterPro" id="IPR015943">
    <property type="entry name" value="WD40/YVTN_repeat-like_dom_sf"/>
</dbReference>
<gene>
    <name evidence="1" type="ORF">HPULCUR_009397</name>
</gene>
<comment type="caution">
    <text evidence="1">The sequence shown here is derived from an EMBL/GenBank/DDBJ whole genome shotgun (WGS) entry which is preliminary data.</text>
</comment>
<keyword evidence="2" id="KW-1185">Reference proteome</keyword>
<dbReference type="Proteomes" id="UP001476247">
    <property type="component" value="Unassembled WGS sequence"/>
</dbReference>
<proteinExistence type="predicted"/>